<evidence type="ECO:0000256" key="3">
    <source>
        <dbReference type="SAM" id="MobiDB-lite"/>
    </source>
</evidence>
<feature type="domain" description="CCHC-type" evidence="4">
    <location>
        <begin position="377"/>
        <end position="390"/>
    </location>
</feature>
<evidence type="ECO:0000256" key="2">
    <source>
        <dbReference type="PROSITE-ProRule" id="PRU00047"/>
    </source>
</evidence>
<keyword evidence="2" id="KW-0863">Zinc-finger</keyword>
<dbReference type="OrthoDB" id="2961286at2759"/>
<dbReference type="GO" id="GO:0006397">
    <property type="term" value="P:mRNA processing"/>
    <property type="evidence" value="ECO:0007669"/>
    <property type="project" value="UniProtKB-KW"/>
</dbReference>
<feature type="region of interest" description="Disordered" evidence="3">
    <location>
        <begin position="318"/>
        <end position="370"/>
    </location>
</feature>
<name>A0A369J2K6_HYPMA</name>
<sequence length="529" mass="59815">MPISATNIPQNPAIERIRTESDISSSTLDPHFPAQPLNTPSTSTTTSPLTSSPSSFTSTSSSNILSPTMNSIRSPAMMPSPRAKEAPKTFTGSHEYIKKFLKRYNNLCTTYNVSEAEKCERIVDYCSNKVVRLIEALPSYINQTWSVLEKDLLRYYDADRKETRYIMRDLMELVNKWKHRPILSLTKWKSYERKFMTIGGWLHAKNKITQEDQAGFFWRGINRTLREKVENRILAQTPTLSLTKAFPMEKTRKSSSKTLKSSKKAEVEKVPEKDDVEQLIQQLSSMSLDGPKYGLLYYKALKLDNMVEKCISPPIVKSQIGPNSNISRSAYNNAPPRPPLPVRPPYQPQQMPLPPQSRPPPPHMGTPAGPPYPPMTCYGCGKTGHTIRECLELQKHIRDGNLMKNEYGRITFRDGVLVQQNADETIIQAAERRGGLKSHYFAIDTKDQDTYYQSDADSEDTYEAEVFGVEHTPKIITRARKNAMDKVLPSSQKGKEKQTSSIPNLARQTQSQPIPSSSTRLHGSLETLI</sequence>
<proteinExistence type="predicted"/>
<keyword evidence="6" id="KW-1185">Reference proteome</keyword>
<gene>
    <name evidence="5" type="ORF">Hypma_003110</name>
</gene>
<dbReference type="PROSITE" id="PS50158">
    <property type="entry name" value="ZF_CCHC"/>
    <property type="match status" value="1"/>
</dbReference>
<feature type="compositionally biased region" description="Low complexity" evidence="3">
    <location>
        <begin position="508"/>
        <end position="519"/>
    </location>
</feature>
<dbReference type="InterPro" id="IPR001878">
    <property type="entry name" value="Znf_CCHC"/>
</dbReference>
<organism evidence="5 6">
    <name type="scientific">Hypsizygus marmoreus</name>
    <name type="common">White beech mushroom</name>
    <name type="synonym">Agaricus marmoreus</name>
    <dbReference type="NCBI Taxonomy" id="39966"/>
    <lineage>
        <taxon>Eukaryota</taxon>
        <taxon>Fungi</taxon>
        <taxon>Dikarya</taxon>
        <taxon>Basidiomycota</taxon>
        <taxon>Agaricomycotina</taxon>
        <taxon>Agaricomycetes</taxon>
        <taxon>Agaricomycetidae</taxon>
        <taxon>Agaricales</taxon>
        <taxon>Tricholomatineae</taxon>
        <taxon>Lyophyllaceae</taxon>
        <taxon>Hypsizygus</taxon>
    </lineage>
</organism>
<accession>A0A369J2K6</accession>
<dbReference type="STRING" id="39966.A0A369J2K6"/>
<keyword evidence="2" id="KW-0862">Zinc</keyword>
<evidence type="ECO:0000313" key="5">
    <source>
        <dbReference type="EMBL" id="RDB16218.1"/>
    </source>
</evidence>
<feature type="region of interest" description="Disordered" evidence="3">
    <location>
        <begin position="24"/>
        <end position="90"/>
    </location>
</feature>
<dbReference type="InterPro" id="IPR036875">
    <property type="entry name" value="Znf_CCHC_sf"/>
</dbReference>
<evidence type="ECO:0000313" key="6">
    <source>
        <dbReference type="Proteomes" id="UP000076154"/>
    </source>
</evidence>
<dbReference type="AlphaFoldDB" id="A0A369J2K6"/>
<feature type="region of interest" description="Disordered" evidence="3">
    <location>
        <begin position="483"/>
        <end position="529"/>
    </location>
</feature>
<feature type="compositionally biased region" description="Pro residues" evidence="3">
    <location>
        <begin position="335"/>
        <end position="370"/>
    </location>
</feature>
<dbReference type="GO" id="GO:0003676">
    <property type="term" value="F:nucleic acid binding"/>
    <property type="evidence" value="ECO:0007669"/>
    <property type="project" value="InterPro"/>
</dbReference>
<reference evidence="5" key="1">
    <citation type="submission" date="2018-04" db="EMBL/GenBank/DDBJ databases">
        <title>Whole genome sequencing of Hypsizygus marmoreus.</title>
        <authorList>
            <person name="Choi I.-G."/>
            <person name="Min B."/>
            <person name="Kim J.-G."/>
            <person name="Kim S."/>
            <person name="Oh Y.-L."/>
            <person name="Kong W.-S."/>
            <person name="Park H."/>
            <person name="Jeong J."/>
            <person name="Song E.-S."/>
        </authorList>
    </citation>
    <scope>NUCLEOTIDE SEQUENCE [LARGE SCALE GENOMIC DNA]</scope>
    <source>
        <strain evidence="5">51987-8</strain>
    </source>
</reference>
<dbReference type="SUPFAM" id="SSF57756">
    <property type="entry name" value="Retrovirus zinc finger-like domains"/>
    <property type="match status" value="1"/>
</dbReference>
<protein>
    <recommendedName>
        <fullName evidence="4">CCHC-type domain-containing protein</fullName>
    </recommendedName>
</protein>
<feature type="compositionally biased region" description="Low complexity" evidence="3">
    <location>
        <begin position="36"/>
        <end position="68"/>
    </location>
</feature>
<evidence type="ECO:0000256" key="1">
    <source>
        <dbReference type="ARBA" id="ARBA00022664"/>
    </source>
</evidence>
<feature type="compositionally biased region" description="Polar residues" evidence="3">
    <location>
        <begin position="320"/>
        <end position="332"/>
    </location>
</feature>
<evidence type="ECO:0000259" key="4">
    <source>
        <dbReference type="PROSITE" id="PS50158"/>
    </source>
</evidence>
<keyword evidence="2" id="KW-0479">Metal-binding</keyword>
<dbReference type="Proteomes" id="UP000076154">
    <property type="component" value="Unassembled WGS sequence"/>
</dbReference>
<dbReference type="GO" id="GO:0008270">
    <property type="term" value="F:zinc ion binding"/>
    <property type="evidence" value="ECO:0007669"/>
    <property type="project" value="UniProtKB-KW"/>
</dbReference>
<dbReference type="InParanoid" id="A0A369J2K6"/>
<feature type="region of interest" description="Disordered" evidence="3">
    <location>
        <begin position="251"/>
        <end position="270"/>
    </location>
</feature>
<comment type="caution">
    <text evidence="5">The sequence shown here is derived from an EMBL/GenBank/DDBJ whole genome shotgun (WGS) entry which is preliminary data.</text>
</comment>
<dbReference type="SMART" id="SM00343">
    <property type="entry name" value="ZnF_C2HC"/>
    <property type="match status" value="1"/>
</dbReference>
<dbReference type="EMBL" id="LUEZ02000129">
    <property type="protein sequence ID" value="RDB16218.1"/>
    <property type="molecule type" value="Genomic_DNA"/>
</dbReference>
<keyword evidence="1" id="KW-0507">mRNA processing</keyword>